<dbReference type="InterPro" id="IPR009370">
    <property type="entry name" value="YutD-like"/>
</dbReference>
<reference evidence="4" key="1">
    <citation type="submission" date="2016-10" db="EMBL/GenBank/DDBJ databases">
        <authorList>
            <person name="Varghese N."/>
            <person name="Submissions S."/>
        </authorList>
    </citation>
    <scope>NUCLEOTIDE SEQUENCE [LARGE SCALE GENOMIC DNA]</scope>
    <source>
        <strain evidence="4">DSM 45789</strain>
    </source>
</reference>
<evidence type="ECO:0000313" key="4">
    <source>
        <dbReference type="Proteomes" id="UP000198660"/>
    </source>
</evidence>
<dbReference type="Proteomes" id="UP000198660">
    <property type="component" value="Unassembled WGS sequence"/>
</dbReference>
<dbReference type="PIRSF" id="PIRSF012565">
    <property type="entry name" value="DUF1027"/>
    <property type="match status" value="1"/>
</dbReference>
<keyword evidence="4" id="KW-1185">Reference proteome</keyword>
<dbReference type="EMBL" id="FPAA01000005">
    <property type="protein sequence ID" value="SFS65583.1"/>
    <property type="molecule type" value="Genomic_DNA"/>
</dbReference>
<organism evidence="3 4">
    <name type="scientific">Marininema halotolerans</name>
    <dbReference type="NCBI Taxonomy" id="1155944"/>
    <lineage>
        <taxon>Bacteria</taxon>
        <taxon>Bacillati</taxon>
        <taxon>Bacillota</taxon>
        <taxon>Bacilli</taxon>
        <taxon>Bacillales</taxon>
        <taxon>Thermoactinomycetaceae</taxon>
        <taxon>Marininema</taxon>
    </lineage>
</organism>
<dbReference type="Pfam" id="PF06265">
    <property type="entry name" value="YutD-like"/>
    <property type="match status" value="1"/>
</dbReference>
<sequence>MSQVEIQGNIFDLVMNHKNGWNPDAFSKRYSDVLGKYDFIVGDWGYGQLRLKGFFSEKHPRATRETRITHVEEYLHEYCNFGCAYFVLQRVSKGSQGIREKKGKPKERRVSRSGSSRP</sequence>
<evidence type="ECO:0000313" key="3">
    <source>
        <dbReference type="EMBL" id="SFS65583.1"/>
    </source>
</evidence>
<dbReference type="OrthoDB" id="1650379at2"/>
<name>A0A1I6RLF0_9BACL</name>
<accession>A0A1I6RLF0</accession>
<evidence type="ECO:0000256" key="1">
    <source>
        <dbReference type="PIRSR" id="PIRSR012565-1"/>
    </source>
</evidence>
<dbReference type="InterPro" id="IPR038141">
    <property type="entry name" value="YutD-like_sf"/>
</dbReference>
<gene>
    <name evidence="3" type="ORF">SAMN05444972_105184</name>
</gene>
<keyword evidence="1" id="KW-1015">Disulfide bond</keyword>
<feature type="region of interest" description="Disordered" evidence="2">
    <location>
        <begin position="94"/>
        <end position="118"/>
    </location>
</feature>
<feature type="compositionally biased region" description="Basic residues" evidence="2">
    <location>
        <begin position="101"/>
        <end position="111"/>
    </location>
</feature>
<feature type="disulfide bond" evidence="1">
    <location>
        <begin position="79"/>
        <end position="83"/>
    </location>
</feature>
<dbReference type="Gene3D" id="3.50.4.20">
    <property type="match status" value="1"/>
</dbReference>
<dbReference type="AlphaFoldDB" id="A0A1I6RLF0"/>
<dbReference type="RefSeq" id="WP_091836485.1">
    <property type="nucleotide sequence ID" value="NZ_FPAA01000005.1"/>
</dbReference>
<evidence type="ECO:0000256" key="2">
    <source>
        <dbReference type="SAM" id="MobiDB-lite"/>
    </source>
</evidence>
<proteinExistence type="predicted"/>
<protein>
    <submittedName>
        <fullName evidence="3">Uncharacterized protein YutD</fullName>
    </submittedName>
</protein>